<dbReference type="AlphaFoldDB" id="A0A5R9G7F9"/>
<proteinExistence type="predicted"/>
<gene>
    <name evidence="1" type="ORF">FE782_10255</name>
</gene>
<dbReference type="OrthoDB" id="2502471at2"/>
<dbReference type="SUPFAM" id="SSF49344">
    <property type="entry name" value="CBD9-like"/>
    <property type="match status" value="1"/>
</dbReference>
<accession>A0A5R9G7F9</accession>
<name>A0A5R9G7F9_9BACL</name>
<dbReference type="Gene3D" id="3.20.20.80">
    <property type="entry name" value="Glycosidases"/>
    <property type="match status" value="1"/>
</dbReference>
<evidence type="ECO:0000313" key="1">
    <source>
        <dbReference type="EMBL" id="TLS52347.1"/>
    </source>
</evidence>
<evidence type="ECO:0000313" key="2">
    <source>
        <dbReference type="Proteomes" id="UP000309676"/>
    </source>
</evidence>
<dbReference type="EMBL" id="VCIW01000005">
    <property type="protein sequence ID" value="TLS52347.1"/>
    <property type="molecule type" value="Genomic_DNA"/>
</dbReference>
<comment type="caution">
    <text evidence="1">The sequence shown here is derived from an EMBL/GenBank/DDBJ whole genome shotgun (WGS) entry which is preliminary data.</text>
</comment>
<organism evidence="1 2">
    <name type="scientific">Paenibacillus antri</name>
    <dbReference type="NCBI Taxonomy" id="2582848"/>
    <lineage>
        <taxon>Bacteria</taxon>
        <taxon>Bacillati</taxon>
        <taxon>Bacillota</taxon>
        <taxon>Bacilli</taxon>
        <taxon>Bacillales</taxon>
        <taxon>Paenibacillaceae</taxon>
        <taxon>Paenibacillus</taxon>
    </lineage>
</organism>
<keyword evidence="2" id="KW-1185">Reference proteome</keyword>
<dbReference type="RefSeq" id="WP_138194003.1">
    <property type="nucleotide sequence ID" value="NZ_VCIW01000005.1"/>
</dbReference>
<sequence length="537" mass="62331">MRERYVGIFYFLWLGQHGTEGPFDNANILAAAPEAVHDPNHPMWGPQNAFHFWGEPLYGYYLNDDAWVLRKHVQLLTAAGVDFLAFDTTNAVTYKNVYDVLFGILDDVRRQGFDVPRIVFYTNTRSGETIAQLYEDIYKPGRYAELWFHWKGKPLIIGDPGECGDEIRTFFTFRLNQWPFDERKTNGFPWIEFCRPQRVYFNDEGEKEIISVSVAQHPTVAMSDTPFYNHGVNWGRSFHNGANDDTPGAEYAGRNIAEQWEFALAEDPSIVFVTGWNEWIAMRLKGPPERPILFVDQATLNFSRDIEPMKGGYHDNYYLQMVEYIRRFKRTPPPPAAGPGRTIPMERDFRGWDDVLPEYRDFAGDTVPRRHRGYGSLLYSDDTGRNDFVTMKATHDEAYVYFYARTREAVTPHTDRHWMMLLIDTGGSPDEGWHGYDYIVNRTVRDASRSTLERSVGGWRWEAVCDVRYVVRGNELQLAVPRSALGLNRPGTPLRFEFKWVDHMQNEGDFMDFYRHGDVAPEGRLNFVYREAGSDKE</sequence>
<reference evidence="1 2" key="1">
    <citation type="submission" date="2019-05" db="EMBL/GenBank/DDBJ databases">
        <authorList>
            <person name="Narsing Rao M.P."/>
            <person name="Li W.J."/>
        </authorList>
    </citation>
    <scope>NUCLEOTIDE SEQUENCE [LARGE SCALE GENOMIC DNA]</scope>
    <source>
        <strain evidence="1 2">SYSU_K30003</strain>
    </source>
</reference>
<protein>
    <submittedName>
        <fullName evidence="1">Uncharacterized protein</fullName>
    </submittedName>
</protein>
<dbReference type="Proteomes" id="UP000309676">
    <property type="component" value="Unassembled WGS sequence"/>
</dbReference>